<dbReference type="Gramene" id="ONK64547">
    <property type="protein sequence ID" value="ONK64547"/>
    <property type="gene ID" value="A4U43_C07F27230"/>
</dbReference>
<dbReference type="AlphaFoldDB" id="A0A5P1EH72"/>
<name>A0A5P1EH72_ASPOF</name>
<evidence type="ECO:0000256" key="1">
    <source>
        <dbReference type="SAM" id="MobiDB-lite"/>
    </source>
</evidence>
<evidence type="ECO:0000313" key="2">
    <source>
        <dbReference type="EMBL" id="ONK64547.1"/>
    </source>
</evidence>
<feature type="region of interest" description="Disordered" evidence="1">
    <location>
        <begin position="41"/>
        <end position="114"/>
    </location>
</feature>
<dbReference type="Proteomes" id="UP000243459">
    <property type="component" value="Chromosome 7"/>
</dbReference>
<feature type="region of interest" description="Disordered" evidence="1">
    <location>
        <begin position="1"/>
        <end position="20"/>
    </location>
</feature>
<dbReference type="EMBL" id="CM007387">
    <property type="protein sequence ID" value="ONK64547.1"/>
    <property type="molecule type" value="Genomic_DNA"/>
</dbReference>
<organism evidence="2 3">
    <name type="scientific">Asparagus officinalis</name>
    <name type="common">Garden asparagus</name>
    <dbReference type="NCBI Taxonomy" id="4686"/>
    <lineage>
        <taxon>Eukaryota</taxon>
        <taxon>Viridiplantae</taxon>
        <taxon>Streptophyta</taxon>
        <taxon>Embryophyta</taxon>
        <taxon>Tracheophyta</taxon>
        <taxon>Spermatophyta</taxon>
        <taxon>Magnoliopsida</taxon>
        <taxon>Liliopsida</taxon>
        <taxon>Asparagales</taxon>
        <taxon>Asparagaceae</taxon>
        <taxon>Asparagoideae</taxon>
        <taxon>Asparagus</taxon>
    </lineage>
</organism>
<accession>A0A5P1EH72</accession>
<evidence type="ECO:0000313" key="3">
    <source>
        <dbReference type="Proteomes" id="UP000243459"/>
    </source>
</evidence>
<protein>
    <submittedName>
        <fullName evidence="2">Uncharacterized protein</fullName>
    </submittedName>
</protein>
<keyword evidence="3" id="KW-1185">Reference proteome</keyword>
<reference evidence="3" key="1">
    <citation type="journal article" date="2017" name="Nat. Commun.">
        <title>The asparagus genome sheds light on the origin and evolution of a young Y chromosome.</title>
        <authorList>
            <person name="Harkess A."/>
            <person name="Zhou J."/>
            <person name="Xu C."/>
            <person name="Bowers J.E."/>
            <person name="Van der Hulst R."/>
            <person name="Ayyampalayam S."/>
            <person name="Mercati F."/>
            <person name="Riccardi P."/>
            <person name="McKain M.R."/>
            <person name="Kakrana A."/>
            <person name="Tang H."/>
            <person name="Ray J."/>
            <person name="Groenendijk J."/>
            <person name="Arikit S."/>
            <person name="Mathioni S.M."/>
            <person name="Nakano M."/>
            <person name="Shan H."/>
            <person name="Telgmann-Rauber A."/>
            <person name="Kanno A."/>
            <person name="Yue Z."/>
            <person name="Chen H."/>
            <person name="Li W."/>
            <person name="Chen Y."/>
            <person name="Xu X."/>
            <person name="Zhang Y."/>
            <person name="Luo S."/>
            <person name="Chen H."/>
            <person name="Gao J."/>
            <person name="Mao Z."/>
            <person name="Pires J.C."/>
            <person name="Luo M."/>
            <person name="Kudrna D."/>
            <person name="Wing R.A."/>
            <person name="Meyers B.C."/>
            <person name="Yi K."/>
            <person name="Kong H."/>
            <person name="Lavrijsen P."/>
            <person name="Sunseri F."/>
            <person name="Falavigna A."/>
            <person name="Ye Y."/>
            <person name="Leebens-Mack J.H."/>
            <person name="Chen G."/>
        </authorList>
    </citation>
    <scope>NUCLEOTIDE SEQUENCE [LARGE SCALE GENOMIC DNA]</scope>
    <source>
        <strain evidence="3">cv. DH0086</strain>
    </source>
</reference>
<gene>
    <name evidence="2" type="ORF">A4U43_C07F27230</name>
</gene>
<feature type="compositionally biased region" description="Basic and acidic residues" evidence="1">
    <location>
        <begin position="41"/>
        <end position="52"/>
    </location>
</feature>
<feature type="compositionally biased region" description="Acidic residues" evidence="1">
    <location>
        <begin position="53"/>
        <end position="67"/>
    </location>
</feature>
<sequence length="114" mass="12302">MEIREGMVDSLKALDSQKSAEIDKLKHELLEWNKRIKFLSEEVSRGSGARDESEGEAVESSVEEAGEDLSKDSVASSSRKKASEGGKSKVLWTPSPPPTNTSLSLTPGRGVDTP</sequence>
<proteinExistence type="predicted"/>